<proteinExistence type="predicted"/>
<sequence>MPVGRQPLHGQVAAEMRKAIARGKWKPGAKIPTEPELTERYGVSRATVRQAVAALRAEGLLDVRQGSGTYVREPQATVDAVFISRTVHLASDGTFTCPSGWEAKEKATAYAVRLEPCPAALLRLDEGEAALLVDRLIIHQPTGNLARHSMLLPMERITTTSLAAEPDVCATEAYRQLAAAHGPLMWDDGVTARMPNPDESATLRVPAGSPLLITERLTQSQSGERLMLETLTTGATGIHMVYTHHPQPAD</sequence>
<dbReference type="InterPro" id="IPR050679">
    <property type="entry name" value="Bact_HTH_transcr_reg"/>
</dbReference>
<dbReference type="CDD" id="cd07377">
    <property type="entry name" value="WHTH_GntR"/>
    <property type="match status" value="1"/>
</dbReference>
<dbReference type="PROSITE" id="PS50949">
    <property type="entry name" value="HTH_GNTR"/>
    <property type="match status" value="1"/>
</dbReference>
<keyword evidence="3" id="KW-0804">Transcription</keyword>
<accession>A0A561TTD5</accession>
<gene>
    <name evidence="5" type="ORF">FHX73_13422</name>
</gene>
<evidence type="ECO:0000313" key="6">
    <source>
        <dbReference type="Proteomes" id="UP000317940"/>
    </source>
</evidence>
<organism evidence="5 6">
    <name type="scientific">Kitasatospora viridis</name>
    <dbReference type="NCBI Taxonomy" id="281105"/>
    <lineage>
        <taxon>Bacteria</taxon>
        <taxon>Bacillati</taxon>
        <taxon>Actinomycetota</taxon>
        <taxon>Actinomycetes</taxon>
        <taxon>Kitasatosporales</taxon>
        <taxon>Streptomycetaceae</taxon>
        <taxon>Kitasatospora</taxon>
    </lineage>
</organism>
<dbReference type="SUPFAM" id="SSF64288">
    <property type="entry name" value="Chorismate lyase-like"/>
    <property type="match status" value="1"/>
</dbReference>
<evidence type="ECO:0000313" key="5">
    <source>
        <dbReference type="EMBL" id="TWF90378.1"/>
    </source>
</evidence>
<dbReference type="SMART" id="SM00345">
    <property type="entry name" value="HTH_GNTR"/>
    <property type="match status" value="1"/>
</dbReference>
<dbReference type="GO" id="GO:0003677">
    <property type="term" value="F:DNA binding"/>
    <property type="evidence" value="ECO:0007669"/>
    <property type="project" value="UniProtKB-KW"/>
</dbReference>
<dbReference type="PANTHER" id="PTHR44846:SF17">
    <property type="entry name" value="GNTR-FAMILY TRANSCRIPTIONAL REGULATOR"/>
    <property type="match status" value="1"/>
</dbReference>
<evidence type="ECO:0000256" key="3">
    <source>
        <dbReference type="ARBA" id="ARBA00023163"/>
    </source>
</evidence>
<dbReference type="SUPFAM" id="SSF46785">
    <property type="entry name" value="Winged helix' DNA-binding domain"/>
    <property type="match status" value="1"/>
</dbReference>
<dbReference type="PRINTS" id="PR00035">
    <property type="entry name" value="HTHGNTR"/>
</dbReference>
<comment type="caution">
    <text evidence="5">The sequence shown here is derived from an EMBL/GenBank/DDBJ whole genome shotgun (WGS) entry which is preliminary data.</text>
</comment>
<evidence type="ECO:0000259" key="4">
    <source>
        <dbReference type="PROSITE" id="PS50949"/>
    </source>
</evidence>
<dbReference type="InterPro" id="IPR000524">
    <property type="entry name" value="Tscrpt_reg_HTH_GntR"/>
</dbReference>
<dbReference type="Proteomes" id="UP000317940">
    <property type="component" value="Unassembled WGS sequence"/>
</dbReference>
<reference evidence="5 6" key="1">
    <citation type="submission" date="2019-06" db="EMBL/GenBank/DDBJ databases">
        <title>Sequencing the genomes of 1000 actinobacteria strains.</title>
        <authorList>
            <person name="Klenk H.-P."/>
        </authorList>
    </citation>
    <scope>NUCLEOTIDE SEQUENCE [LARGE SCALE GENOMIC DNA]</scope>
    <source>
        <strain evidence="5 6">DSM 44826</strain>
    </source>
</reference>
<dbReference type="EMBL" id="VIWT01000003">
    <property type="protein sequence ID" value="TWF90378.1"/>
    <property type="molecule type" value="Genomic_DNA"/>
</dbReference>
<dbReference type="RefSeq" id="WP_145909579.1">
    <property type="nucleotide sequence ID" value="NZ_BAAAMZ010000001.1"/>
</dbReference>
<dbReference type="GO" id="GO:0045892">
    <property type="term" value="P:negative regulation of DNA-templated transcription"/>
    <property type="evidence" value="ECO:0007669"/>
    <property type="project" value="TreeGrafter"/>
</dbReference>
<protein>
    <submittedName>
        <fullName evidence="5">GntR family transcriptional regulator</fullName>
    </submittedName>
</protein>
<name>A0A561TTD5_9ACTN</name>
<dbReference type="Gene3D" id="3.40.1410.10">
    <property type="entry name" value="Chorismate lyase-like"/>
    <property type="match status" value="1"/>
</dbReference>
<dbReference type="Pfam" id="PF00392">
    <property type="entry name" value="GntR"/>
    <property type="match status" value="1"/>
</dbReference>
<dbReference type="AlphaFoldDB" id="A0A561TTD5"/>
<dbReference type="InterPro" id="IPR036388">
    <property type="entry name" value="WH-like_DNA-bd_sf"/>
</dbReference>
<keyword evidence="1" id="KW-0805">Transcription regulation</keyword>
<dbReference type="PANTHER" id="PTHR44846">
    <property type="entry name" value="MANNOSYL-D-GLYCERATE TRANSPORT/METABOLISM SYSTEM REPRESSOR MNGR-RELATED"/>
    <property type="match status" value="1"/>
</dbReference>
<keyword evidence="6" id="KW-1185">Reference proteome</keyword>
<evidence type="ECO:0000256" key="1">
    <source>
        <dbReference type="ARBA" id="ARBA00023015"/>
    </source>
</evidence>
<dbReference type="OrthoDB" id="3210131at2"/>
<dbReference type="InterPro" id="IPR028978">
    <property type="entry name" value="Chorismate_lyase_/UTRA_dom_sf"/>
</dbReference>
<dbReference type="Gene3D" id="1.10.10.10">
    <property type="entry name" value="Winged helix-like DNA-binding domain superfamily/Winged helix DNA-binding domain"/>
    <property type="match status" value="1"/>
</dbReference>
<feature type="domain" description="HTH gntR-type" evidence="4">
    <location>
        <begin position="6"/>
        <end position="74"/>
    </location>
</feature>
<keyword evidence="2" id="KW-0238">DNA-binding</keyword>
<evidence type="ECO:0000256" key="2">
    <source>
        <dbReference type="ARBA" id="ARBA00023125"/>
    </source>
</evidence>
<dbReference type="InterPro" id="IPR036390">
    <property type="entry name" value="WH_DNA-bd_sf"/>
</dbReference>
<dbReference type="GO" id="GO:0003700">
    <property type="term" value="F:DNA-binding transcription factor activity"/>
    <property type="evidence" value="ECO:0007669"/>
    <property type="project" value="InterPro"/>
</dbReference>